<organism evidence="3 4">
    <name type="scientific">Rhodoferax fermentans</name>
    <dbReference type="NCBI Taxonomy" id="28066"/>
    <lineage>
        <taxon>Bacteria</taxon>
        <taxon>Pseudomonadati</taxon>
        <taxon>Pseudomonadota</taxon>
        <taxon>Betaproteobacteria</taxon>
        <taxon>Burkholderiales</taxon>
        <taxon>Comamonadaceae</taxon>
        <taxon>Rhodoferax</taxon>
    </lineage>
</organism>
<keyword evidence="3" id="KW-0808">Transferase</keyword>
<evidence type="ECO:0000313" key="3">
    <source>
        <dbReference type="EMBL" id="OOV08088.1"/>
    </source>
</evidence>
<dbReference type="Proteomes" id="UP000190750">
    <property type="component" value="Unassembled WGS sequence"/>
</dbReference>
<dbReference type="STRING" id="28066.RF819_16390"/>
<dbReference type="InterPro" id="IPR011762">
    <property type="entry name" value="COA_CT_N"/>
</dbReference>
<dbReference type="GO" id="GO:0004658">
    <property type="term" value="F:propionyl-CoA carboxylase activity"/>
    <property type="evidence" value="ECO:0007669"/>
    <property type="project" value="TreeGrafter"/>
</dbReference>
<dbReference type="PROSITE" id="PS50980">
    <property type="entry name" value="COA_CT_NTER"/>
    <property type="match status" value="1"/>
</dbReference>
<dbReference type="RefSeq" id="WP_078365955.1">
    <property type="nucleotide sequence ID" value="NZ_NRRK01000002.1"/>
</dbReference>
<keyword evidence="4" id="KW-1185">Reference proteome</keyword>
<sequence length="519" mass="56118">MMTGGKTKLHLEVLREMRSRAVLGGGQKRIDQQHARGKLTARERLGLLLDEGSFQEFGALSTHDLSAFGLDQQRFPGDGIVTGFGKVNGRRVAVFAQDFTVMGGSFSEVQSQKISRIQDLALQAGIPVIGLNDSGGARIQEGVRSLAAYGEVFVRNVMASGVIPQISVILGPCAGGAVYSPALTDFVIMAGESYMFLTGPEVIKAVTGEQVTAQDLGGSEVHIGRSGVAHLAADTEVEGLAMTKLLLSYLPQNNNEEPPHVTPEDPVNRMDEALNTLIPDGENTPYDIRDAIEAIFDQDSFFEIQAAYAANAVIGFARLDGYSIGVVANQPAFMSGALNIDASDKIARFIRVCDAFNVPIVTFVDCPGFLPGTGQEYDGIIRHGAKIIYAYCEATVPKISIVTRKAMGGAYVAMGSKQMRNDITFAWPSAQIAVMGAGAAVNVLFREEIKKAADPAAREKELLEEYREKFFNPYRAADVGQIDEVIEPRETRPRLIRALEVLRTKVQQNPPKKHGLCPV</sequence>
<dbReference type="SUPFAM" id="SSF52096">
    <property type="entry name" value="ClpP/crotonase"/>
    <property type="match status" value="2"/>
</dbReference>
<dbReference type="GO" id="GO:0016740">
    <property type="term" value="F:transferase activity"/>
    <property type="evidence" value="ECO:0007669"/>
    <property type="project" value="UniProtKB-KW"/>
</dbReference>
<feature type="domain" description="CoA carboxyltransferase C-terminal" evidence="2">
    <location>
        <begin position="262"/>
        <end position="512"/>
    </location>
</feature>
<dbReference type="PANTHER" id="PTHR43842">
    <property type="entry name" value="PROPIONYL-COA CARBOXYLASE BETA CHAIN"/>
    <property type="match status" value="1"/>
</dbReference>
<dbReference type="PANTHER" id="PTHR43842:SF2">
    <property type="entry name" value="PROPIONYL-COA CARBOXYLASE BETA CHAIN, MITOCHONDRIAL"/>
    <property type="match status" value="1"/>
</dbReference>
<dbReference type="InterPro" id="IPR029045">
    <property type="entry name" value="ClpP/crotonase-like_dom_sf"/>
</dbReference>
<dbReference type="EMBL" id="MTJN01000002">
    <property type="protein sequence ID" value="OOV08088.1"/>
    <property type="molecule type" value="Genomic_DNA"/>
</dbReference>
<reference evidence="3 4" key="1">
    <citation type="submission" date="2017-01" db="EMBL/GenBank/DDBJ databases">
        <title>Genome sequencing of Rhodoferax fermentans JCM 7819.</title>
        <authorList>
            <person name="Kim Y.J."/>
            <person name="Farh M.E.-A."/>
            <person name="Yang D.-C."/>
        </authorList>
    </citation>
    <scope>NUCLEOTIDE SEQUENCE [LARGE SCALE GENOMIC DNA]</scope>
    <source>
        <strain evidence="3 4">JCM 7819</strain>
    </source>
</reference>
<evidence type="ECO:0000259" key="1">
    <source>
        <dbReference type="PROSITE" id="PS50980"/>
    </source>
</evidence>
<dbReference type="InterPro" id="IPR051047">
    <property type="entry name" value="AccD/PCCB"/>
</dbReference>
<dbReference type="InterPro" id="IPR011763">
    <property type="entry name" value="COA_CT_C"/>
</dbReference>
<dbReference type="InterPro" id="IPR034733">
    <property type="entry name" value="AcCoA_carboxyl_beta"/>
</dbReference>
<name>A0A1T1AVV4_RHOFE</name>
<feature type="domain" description="CoA carboxyltransferase N-terminal" evidence="1">
    <location>
        <begin position="7"/>
        <end position="262"/>
    </location>
</feature>
<evidence type="ECO:0000259" key="2">
    <source>
        <dbReference type="PROSITE" id="PS50989"/>
    </source>
</evidence>
<dbReference type="Pfam" id="PF01039">
    <property type="entry name" value="Carboxyl_trans"/>
    <property type="match status" value="1"/>
</dbReference>
<dbReference type="OrthoDB" id="9803706at2"/>
<comment type="caution">
    <text evidence="3">The sequence shown here is derived from an EMBL/GenBank/DDBJ whole genome shotgun (WGS) entry which is preliminary data.</text>
</comment>
<gene>
    <name evidence="3" type="ORF">RF819_16390</name>
</gene>
<dbReference type="GO" id="GO:0009317">
    <property type="term" value="C:acetyl-CoA carboxylase complex"/>
    <property type="evidence" value="ECO:0007669"/>
    <property type="project" value="TreeGrafter"/>
</dbReference>
<dbReference type="PROSITE" id="PS50989">
    <property type="entry name" value="COA_CT_CTER"/>
    <property type="match status" value="1"/>
</dbReference>
<evidence type="ECO:0000313" key="4">
    <source>
        <dbReference type="Proteomes" id="UP000190750"/>
    </source>
</evidence>
<dbReference type="Gene3D" id="3.90.226.10">
    <property type="entry name" value="2-enoyl-CoA Hydratase, Chain A, domain 1"/>
    <property type="match status" value="2"/>
</dbReference>
<dbReference type="AlphaFoldDB" id="A0A1T1AVV4"/>
<dbReference type="FunFam" id="3.90.226.10:FF:000016">
    <property type="entry name" value="Propionyl-CoA carboxylase, beta subunit"/>
    <property type="match status" value="1"/>
</dbReference>
<accession>A0A1T1AVV4</accession>
<protein>
    <submittedName>
        <fullName evidence="3">Methylmalonyl-CoA carboxyltransferase</fullName>
    </submittedName>
</protein>
<proteinExistence type="predicted"/>